<dbReference type="Proteomes" id="UP000638353">
    <property type="component" value="Unassembled WGS sequence"/>
</dbReference>
<dbReference type="RefSeq" id="WP_189828249.1">
    <property type="nucleotide sequence ID" value="NZ_BMVC01000024.1"/>
</dbReference>
<feature type="region of interest" description="Disordered" evidence="1">
    <location>
        <begin position="388"/>
        <end position="410"/>
    </location>
</feature>
<dbReference type="AlphaFoldDB" id="A0A918X7M2"/>
<sequence length="741" mass="75420">MAGVVGVGEQWRVFDSLDAEWALVDADAAHARTVYGLLQDSGVLSADDVAGGLAELLAELERRDRRLGPAHSDQWLYVLLDAAAGNGETARLAARVVVQAMLPGAVRLTRRLLRDGRDFDETGQVVLACLYQVVRQYPLSRQRRVAANVLLETLHLASRELAVETAVEGAVAYDADRSALRGEPSADDPVEEAFRAVLAQQAAESGLASVEEVEGARGELVELLLWAVRAGVLAAERAQVLAAETRAGAREAAERAGVSAVAWRKRCSRNVQQLRVLAGQWVQASCVQAEVGPALSHPGRCASLGRVYGGTAAVTGPRRKHGGAAQDKHRVCGGTGVGAGAPAVAGAGRAVGGGAVRTAHGRADAPARGAGRGVGAARLRPVGGAARTGAGAAGGGVARGAAVKRRRGKRGDIGRERLPVEAGGWALGSVGSAAAAVTVLRRAAWGLLLAGPALGAWALVSQPAPTVAAPAVRAERAPAAPAVGPGGFAELFVTTFLAAGEGDEALLAPFLPDARSVTLSGAVAQRVGQAAPVAVRQVSAGYWVVTVASRTRPPVSGAVKDGTKTPEETAGAALLRYFQVPVKAGPDGGLAAVSLPAEVGPPAPGEVPALAYGQPAPAGKNDPVARTLAEFFGAYLAGRGELDRYLAPGTALTPLSPAPYTQVGLGQLAEVGTNDPATAFPAGAPVADGVRRQVRAEVTATDAAGTRRPLSYAVALTARDGRWEIASVGGAPVLTPNGDAR</sequence>
<protein>
    <recommendedName>
        <fullName evidence="4">Conjugal transfer protein</fullName>
    </recommendedName>
</protein>
<dbReference type="InterPro" id="IPR024735">
    <property type="entry name" value="TcpC"/>
</dbReference>
<organism evidence="2 3">
    <name type="scientific">Streptomyces finlayi</name>
    <dbReference type="NCBI Taxonomy" id="67296"/>
    <lineage>
        <taxon>Bacteria</taxon>
        <taxon>Bacillati</taxon>
        <taxon>Actinomycetota</taxon>
        <taxon>Actinomycetes</taxon>
        <taxon>Kitasatosporales</taxon>
        <taxon>Streptomycetaceae</taxon>
        <taxon>Streptomyces</taxon>
    </lineage>
</organism>
<reference evidence="2" key="1">
    <citation type="journal article" date="2014" name="Int. J. Syst. Evol. Microbiol.">
        <title>Complete genome sequence of Corynebacterium casei LMG S-19264T (=DSM 44701T), isolated from a smear-ripened cheese.</title>
        <authorList>
            <consortium name="US DOE Joint Genome Institute (JGI-PGF)"/>
            <person name="Walter F."/>
            <person name="Albersmeier A."/>
            <person name="Kalinowski J."/>
            <person name="Ruckert C."/>
        </authorList>
    </citation>
    <scope>NUCLEOTIDE SEQUENCE</scope>
    <source>
        <strain evidence="2">JCM 4637</strain>
    </source>
</reference>
<reference evidence="2" key="2">
    <citation type="submission" date="2020-09" db="EMBL/GenBank/DDBJ databases">
        <authorList>
            <person name="Sun Q."/>
            <person name="Ohkuma M."/>
        </authorList>
    </citation>
    <scope>NUCLEOTIDE SEQUENCE</scope>
    <source>
        <strain evidence="2">JCM 4637</strain>
    </source>
</reference>
<name>A0A918X7M2_9ACTN</name>
<proteinExistence type="predicted"/>
<comment type="caution">
    <text evidence="2">The sequence shown here is derived from an EMBL/GenBank/DDBJ whole genome shotgun (WGS) entry which is preliminary data.</text>
</comment>
<evidence type="ECO:0000256" key="1">
    <source>
        <dbReference type="SAM" id="MobiDB-lite"/>
    </source>
</evidence>
<accession>A0A918X7M2</accession>
<evidence type="ECO:0008006" key="4">
    <source>
        <dbReference type="Google" id="ProtNLM"/>
    </source>
</evidence>
<gene>
    <name evidence="2" type="ORF">GCM10010334_77430</name>
</gene>
<evidence type="ECO:0000313" key="3">
    <source>
        <dbReference type="Proteomes" id="UP000638353"/>
    </source>
</evidence>
<evidence type="ECO:0000313" key="2">
    <source>
        <dbReference type="EMBL" id="GHD16379.1"/>
    </source>
</evidence>
<dbReference type="Pfam" id="PF12642">
    <property type="entry name" value="TpcC"/>
    <property type="match status" value="1"/>
</dbReference>
<dbReference type="EMBL" id="BMVC01000024">
    <property type="protein sequence ID" value="GHD16379.1"/>
    <property type="molecule type" value="Genomic_DNA"/>
</dbReference>